<evidence type="ECO:0000259" key="1">
    <source>
        <dbReference type="PROSITE" id="PS51464"/>
    </source>
</evidence>
<proteinExistence type="predicted"/>
<dbReference type="InterPro" id="IPR035461">
    <property type="entry name" value="GmhA/DiaA"/>
</dbReference>
<dbReference type="GO" id="GO:0097367">
    <property type="term" value="F:carbohydrate derivative binding"/>
    <property type="evidence" value="ECO:0007669"/>
    <property type="project" value="InterPro"/>
</dbReference>
<name>A0A6J5LAL8_9CAUD</name>
<accession>A0A6J5LAL8</accession>
<gene>
    <name evidence="2" type="ORF">UFOVP132_149</name>
</gene>
<dbReference type="Pfam" id="PF13580">
    <property type="entry name" value="SIS_2"/>
    <property type="match status" value="1"/>
</dbReference>
<dbReference type="EMBL" id="LR796247">
    <property type="protein sequence ID" value="CAB4131564.1"/>
    <property type="molecule type" value="Genomic_DNA"/>
</dbReference>
<keyword evidence="2" id="KW-0413">Isomerase</keyword>
<protein>
    <submittedName>
        <fullName evidence="2">GmhA Phosphoheptose isomerase</fullName>
    </submittedName>
</protein>
<dbReference type="GO" id="GO:0016853">
    <property type="term" value="F:isomerase activity"/>
    <property type="evidence" value="ECO:0007669"/>
    <property type="project" value="UniProtKB-KW"/>
</dbReference>
<feature type="domain" description="SIS" evidence="1">
    <location>
        <begin position="26"/>
        <end position="195"/>
    </location>
</feature>
<dbReference type="InterPro" id="IPR046348">
    <property type="entry name" value="SIS_dom_sf"/>
</dbReference>
<dbReference type="PANTHER" id="PTHR30390">
    <property type="entry name" value="SEDOHEPTULOSE 7-PHOSPHATE ISOMERASE / DNAA INITIATOR-ASSOCIATING FACTOR FOR REPLICATION INITIATION"/>
    <property type="match status" value="1"/>
</dbReference>
<dbReference type="InterPro" id="IPR050099">
    <property type="entry name" value="SIS_GmhA/DiaA_subfam"/>
</dbReference>
<dbReference type="GO" id="GO:1901135">
    <property type="term" value="P:carbohydrate derivative metabolic process"/>
    <property type="evidence" value="ECO:0007669"/>
    <property type="project" value="InterPro"/>
</dbReference>
<dbReference type="SUPFAM" id="SSF53697">
    <property type="entry name" value="SIS domain"/>
    <property type="match status" value="1"/>
</dbReference>
<organism evidence="2">
    <name type="scientific">uncultured Caudovirales phage</name>
    <dbReference type="NCBI Taxonomy" id="2100421"/>
    <lineage>
        <taxon>Viruses</taxon>
        <taxon>Duplodnaviria</taxon>
        <taxon>Heunggongvirae</taxon>
        <taxon>Uroviricota</taxon>
        <taxon>Caudoviricetes</taxon>
        <taxon>Peduoviridae</taxon>
        <taxon>Maltschvirus</taxon>
        <taxon>Maltschvirus maltsch</taxon>
    </lineage>
</organism>
<sequence length="195" mass="21127">MSFSDLYFREVIEIAEALNKEKVEILANTLASTRDLSEGRVFILGVGGSAGNASHMVNDLRKLCGIEAYCPTDNVSEVTARTNDEGFDTVFCGYLQVSRLSHKDTIFILSVGGGDEDRNVSVGLIKAIKYARSVDATIVGIVGKNDGYTAINADAVVVVPQLAPSRITPHSEAFQAIVWHCLVSHPKLQINATKW</sequence>
<dbReference type="Gene3D" id="3.40.50.10490">
    <property type="entry name" value="Glucose-6-phosphate isomerase like protein, domain 1"/>
    <property type="match status" value="1"/>
</dbReference>
<dbReference type="CDD" id="cd05006">
    <property type="entry name" value="SIS_GmhA"/>
    <property type="match status" value="1"/>
</dbReference>
<dbReference type="InterPro" id="IPR001347">
    <property type="entry name" value="SIS_dom"/>
</dbReference>
<evidence type="ECO:0000313" key="2">
    <source>
        <dbReference type="EMBL" id="CAB4131564.1"/>
    </source>
</evidence>
<dbReference type="PANTHER" id="PTHR30390:SF6">
    <property type="entry name" value="DNAA INITIATOR-ASSOCIATING PROTEIN DIAA"/>
    <property type="match status" value="1"/>
</dbReference>
<dbReference type="PROSITE" id="PS51464">
    <property type="entry name" value="SIS"/>
    <property type="match status" value="1"/>
</dbReference>
<reference evidence="2" key="1">
    <citation type="submission" date="2020-04" db="EMBL/GenBank/DDBJ databases">
        <authorList>
            <person name="Chiriac C."/>
            <person name="Salcher M."/>
            <person name="Ghai R."/>
            <person name="Kavagutti S V."/>
        </authorList>
    </citation>
    <scope>NUCLEOTIDE SEQUENCE</scope>
</reference>